<name>A0ABX7NY27_9BACT</name>
<dbReference type="GO" id="GO:0016787">
    <property type="term" value="F:hydrolase activity"/>
    <property type="evidence" value="ECO:0007669"/>
    <property type="project" value="UniProtKB-KW"/>
</dbReference>
<dbReference type="Proteomes" id="UP000662747">
    <property type="component" value="Chromosome"/>
</dbReference>
<dbReference type="InterPro" id="IPR011613">
    <property type="entry name" value="GH15-like"/>
</dbReference>
<dbReference type="InterPro" id="IPR012341">
    <property type="entry name" value="6hp_glycosidase-like_sf"/>
</dbReference>
<evidence type="ECO:0000259" key="2">
    <source>
        <dbReference type="Pfam" id="PF19291"/>
    </source>
</evidence>
<dbReference type="SUPFAM" id="SSF48208">
    <property type="entry name" value="Six-hairpin glycosidases"/>
    <property type="match status" value="1"/>
</dbReference>
<feature type="domain" description="GH15-like" evidence="1">
    <location>
        <begin position="225"/>
        <end position="538"/>
    </location>
</feature>
<dbReference type="InterPro" id="IPR008928">
    <property type="entry name" value="6-hairpin_glycosidase_sf"/>
</dbReference>
<reference evidence="3 4" key="1">
    <citation type="submission" date="2021-02" db="EMBL/GenBank/DDBJ databases">
        <title>De Novo genome assembly of isolated myxobacteria.</title>
        <authorList>
            <person name="Stevens D.C."/>
        </authorList>
    </citation>
    <scope>NUCLEOTIDE SEQUENCE [LARGE SCALE GENOMIC DNA]</scope>
    <source>
        <strain evidence="4">SCPEA02</strain>
    </source>
</reference>
<dbReference type="PANTHER" id="PTHR31616:SF0">
    <property type="entry name" value="GLUCAN 1,4-ALPHA-GLUCOSIDASE"/>
    <property type="match status" value="1"/>
</dbReference>
<proteinExistence type="predicted"/>
<keyword evidence="4" id="KW-1185">Reference proteome</keyword>
<feature type="domain" description="GH15-like" evidence="1">
    <location>
        <begin position="555"/>
        <end position="591"/>
    </location>
</feature>
<evidence type="ECO:0000313" key="3">
    <source>
        <dbReference type="EMBL" id="QSQ23720.1"/>
    </source>
</evidence>
<evidence type="ECO:0000313" key="4">
    <source>
        <dbReference type="Proteomes" id="UP000662747"/>
    </source>
</evidence>
<accession>A0ABX7NY27</accession>
<keyword evidence="3" id="KW-0378">Hydrolase</keyword>
<organism evidence="3 4">
    <name type="scientific">Pyxidicoccus parkwayensis</name>
    <dbReference type="NCBI Taxonomy" id="2813578"/>
    <lineage>
        <taxon>Bacteria</taxon>
        <taxon>Pseudomonadati</taxon>
        <taxon>Myxococcota</taxon>
        <taxon>Myxococcia</taxon>
        <taxon>Myxococcales</taxon>
        <taxon>Cystobacterineae</taxon>
        <taxon>Myxococcaceae</taxon>
        <taxon>Pyxidicoccus</taxon>
    </lineage>
</organism>
<dbReference type="Pfam" id="PF00723">
    <property type="entry name" value="Glyco_hydro_15"/>
    <property type="match status" value="2"/>
</dbReference>
<dbReference type="InterPro" id="IPR045582">
    <property type="entry name" value="Trehalase-like_N"/>
</dbReference>
<protein>
    <submittedName>
        <fullName evidence="3">Glycoside hydrolase family 15 protein</fullName>
    </submittedName>
</protein>
<feature type="domain" description="Trehalase-like N-terminal" evidence="2">
    <location>
        <begin position="3"/>
        <end position="137"/>
    </location>
</feature>
<dbReference type="EMBL" id="CP071090">
    <property type="protein sequence ID" value="QSQ23720.1"/>
    <property type="molecule type" value="Genomic_DNA"/>
</dbReference>
<evidence type="ECO:0000259" key="1">
    <source>
        <dbReference type="Pfam" id="PF00723"/>
    </source>
</evidence>
<dbReference type="Pfam" id="PF19291">
    <property type="entry name" value="TREH_N"/>
    <property type="match status" value="1"/>
</dbReference>
<dbReference type="PANTHER" id="PTHR31616">
    <property type="entry name" value="TREHALASE"/>
    <property type="match status" value="1"/>
</dbReference>
<sequence>MRPVRIHDHAVIGDGHSAALVSRDGAVDWLCWPRFDSPSLFAGILDPEVGGAWCLRPAEPARVTREYLPDTNVLQTRFETDGGVLVVTDLMPVHEAHSRWPRPERELLRCVVCERGEVALDVRYEPRPDYGRARADIRDGGRLGWRLEHAGWLYTLRADVPLRPAAGGGLVGRESLRVGQRAHFSLTATDDAPAVLPPLGRFSWERVERTVEAWRRWAARCRYTGPYREAVVRSALALKLLTFGPSGAVVAAATTSLPETLGGKDNWDYRFCWVRDASFTARALYGLGYEAEAEAFVSWLLRATWLTQPRMGVFYDVYGRLREREEELPHLRGYAGSRPVRVGNAAATQLQLDSYGEVIDAVAQLARRSGRLARDELRMLVRLGEYVTKSWDAPDEGIWETRSGRRRHTFSRLSCWVALERLLELHRRGMFRGVKAPVERFRDVRERLWEELRTRAWNPRLESYVRVLDGDEVDADLLLMAWYGFEDARSERMRSTHRRILERLGVRDGLLFRNEDDVHEGEGAFGVCGFWRVGLLAKGAGSFMEAEAAFRRQLAYANDVGLYAEEISPDTGEARGNFPQAFTHVGLISAALELEEARPWREPLLEAPEIPGEEARA</sequence>
<dbReference type="Gene3D" id="1.50.10.10">
    <property type="match status" value="1"/>
</dbReference>
<dbReference type="RefSeq" id="WP_206725291.1">
    <property type="nucleotide sequence ID" value="NZ_CP071090.1"/>
</dbReference>
<gene>
    <name evidence="3" type="ORF">JY651_01670</name>
</gene>